<comment type="similarity">
    <text evidence="1">Belongs to the metallo-beta-lactamase superfamily. Class-B beta-lactamase family.</text>
</comment>
<evidence type="ECO:0000259" key="3">
    <source>
        <dbReference type="SMART" id="SM00849"/>
    </source>
</evidence>
<feature type="chain" id="PRO_5037213094" evidence="2">
    <location>
        <begin position="18"/>
        <end position="310"/>
    </location>
</feature>
<evidence type="ECO:0000256" key="1">
    <source>
        <dbReference type="ARBA" id="ARBA00005250"/>
    </source>
</evidence>
<sequence>MKTLLFAFLAAVMTAQAADIQVKRYTTSEQDWGTNAYWLVGDKGIVVIDSLLRESDAQNFAALLKAQQRPVLGMILTHPHSDHYSGIPQLKRVLGDFPVYATAATADALAADFAKFKQNSAEQFAGDIYLGGPPKVDKLIDTTAPLQLGDLAFEVQDLGEGEAANMTVIYQPQSRSLFVGDILMAHHHYYVGQGNLDNILRQFATLQADYQGRQVTLYGGHGDPGALNLLQMQADYVYHTRQTFQTMMTEPANLQQGKPSRDAILEAARTIVNAYPYLNNYGYAEGTIVQMNLINLFRRQQSAQVKATGS</sequence>
<feature type="domain" description="Metallo-beta-lactamase" evidence="3">
    <location>
        <begin position="33"/>
        <end position="221"/>
    </location>
</feature>
<dbReference type="PANTHER" id="PTHR42951">
    <property type="entry name" value="METALLO-BETA-LACTAMASE DOMAIN-CONTAINING"/>
    <property type="match status" value="1"/>
</dbReference>
<accession>A0A939DMJ6</accession>
<proteinExistence type="inferred from homology"/>
<keyword evidence="2" id="KW-0732">Signal</keyword>
<dbReference type="InterPro" id="IPR001279">
    <property type="entry name" value="Metallo-B-lactamas"/>
</dbReference>
<evidence type="ECO:0000256" key="2">
    <source>
        <dbReference type="SAM" id="SignalP"/>
    </source>
</evidence>
<gene>
    <name evidence="4" type="ORF">J0A66_08910</name>
</gene>
<organism evidence="4 5">
    <name type="scientific">Bowmanella dokdonensis</name>
    <dbReference type="NCBI Taxonomy" id="751969"/>
    <lineage>
        <taxon>Bacteria</taxon>
        <taxon>Pseudomonadati</taxon>
        <taxon>Pseudomonadota</taxon>
        <taxon>Gammaproteobacteria</taxon>
        <taxon>Alteromonadales</taxon>
        <taxon>Alteromonadaceae</taxon>
        <taxon>Bowmanella</taxon>
    </lineage>
</organism>
<dbReference type="GO" id="GO:0017001">
    <property type="term" value="P:antibiotic catabolic process"/>
    <property type="evidence" value="ECO:0007669"/>
    <property type="project" value="UniProtKB-ARBA"/>
</dbReference>
<dbReference type="Pfam" id="PF00753">
    <property type="entry name" value="Lactamase_B"/>
    <property type="match status" value="1"/>
</dbReference>
<reference evidence="4" key="1">
    <citation type="submission" date="2021-03" db="EMBL/GenBank/DDBJ databases">
        <title>novel species isolated from a fishpond in China.</title>
        <authorList>
            <person name="Lu H."/>
            <person name="Cai Z."/>
        </authorList>
    </citation>
    <scope>NUCLEOTIDE SEQUENCE</scope>
    <source>
        <strain evidence="4">JCM 30855</strain>
    </source>
</reference>
<protein>
    <submittedName>
        <fullName evidence="4">MBL fold metallo-hydrolase</fullName>
    </submittedName>
</protein>
<dbReference type="PANTHER" id="PTHR42951:SF4">
    <property type="entry name" value="ACYL-COENZYME A THIOESTERASE MBLAC2"/>
    <property type="match status" value="1"/>
</dbReference>
<evidence type="ECO:0000313" key="5">
    <source>
        <dbReference type="Proteomes" id="UP000664654"/>
    </source>
</evidence>
<comment type="caution">
    <text evidence="4">The sequence shown here is derived from an EMBL/GenBank/DDBJ whole genome shotgun (WGS) entry which is preliminary data.</text>
</comment>
<dbReference type="EMBL" id="JAFKCV010000004">
    <property type="protein sequence ID" value="MBN7825339.1"/>
    <property type="molecule type" value="Genomic_DNA"/>
</dbReference>
<name>A0A939DMJ6_9ALTE</name>
<dbReference type="RefSeq" id="WP_206573450.1">
    <property type="nucleotide sequence ID" value="NZ_JAFKCV010000004.1"/>
</dbReference>
<dbReference type="InterPro" id="IPR036866">
    <property type="entry name" value="RibonucZ/Hydroxyglut_hydro"/>
</dbReference>
<dbReference type="Proteomes" id="UP000664654">
    <property type="component" value="Unassembled WGS sequence"/>
</dbReference>
<dbReference type="Gene3D" id="3.60.15.10">
    <property type="entry name" value="Ribonuclease Z/Hydroxyacylglutathione hydrolase-like"/>
    <property type="match status" value="1"/>
</dbReference>
<feature type="signal peptide" evidence="2">
    <location>
        <begin position="1"/>
        <end position="17"/>
    </location>
</feature>
<dbReference type="SUPFAM" id="SSF56281">
    <property type="entry name" value="Metallo-hydrolase/oxidoreductase"/>
    <property type="match status" value="1"/>
</dbReference>
<dbReference type="AlphaFoldDB" id="A0A939DMJ6"/>
<evidence type="ECO:0000313" key="4">
    <source>
        <dbReference type="EMBL" id="MBN7825339.1"/>
    </source>
</evidence>
<dbReference type="InterPro" id="IPR050855">
    <property type="entry name" value="NDM-1-like"/>
</dbReference>
<keyword evidence="5" id="KW-1185">Reference proteome</keyword>
<dbReference type="SMART" id="SM00849">
    <property type="entry name" value="Lactamase_B"/>
    <property type="match status" value="1"/>
</dbReference>